<dbReference type="SMART" id="SM00014">
    <property type="entry name" value="acidPPc"/>
    <property type="match status" value="1"/>
</dbReference>
<dbReference type="OrthoDB" id="5289372at2"/>
<dbReference type="PANTHER" id="PTHR14969">
    <property type="entry name" value="SPHINGOSINE-1-PHOSPHATE PHOSPHOHYDROLASE"/>
    <property type="match status" value="1"/>
</dbReference>
<evidence type="ECO:0000256" key="1">
    <source>
        <dbReference type="SAM" id="MobiDB-lite"/>
    </source>
</evidence>
<keyword evidence="2" id="KW-0812">Transmembrane</keyword>
<organism evidence="4 5">
    <name type="scientific">Micromonospora citrea</name>
    <dbReference type="NCBI Taxonomy" id="47855"/>
    <lineage>
        <taxon>Bacteria</taxon>
        <taxon>Bacillati</taxon>
        <taxon>Actinomycetota</taxon>
        <taxon>Actinomycetes</taxon>
        <taxon>Micromonosporales</taxon>
        <taxon>Micromonosporaceae</taxon>
        <taxon>Micromonospora</taxon>
    </lineage>
</organism>
<feature type="transmembrane region" description="Helical" evidence="2">
    <location>
        <begin position="157"/>
        <end position="177"/>
    </location>
</feature>
<feature type="transmembrane region" description="Helical" evidence="2">
    <location>
        <begin position="90"/>
        <end position="108"/>
    </location>
</feature>
<feature type="domain" description="Phosphatidic acid phosphatase type 2/haloperoxidase" evidence="3">
    <location>
        <begin position="116"/>
        <end position="228"/>
    </location>
</feature>
<dbReference type="CDD" id="cd03392">
    <property type="entry name" value="PAP2_like_2"/>
    <property type="match status" value="1"/>
</dbReference>
<dbReference type="EMBL" id="FMHZ01000002">
    <property type="protein sequence ID" value="SCL62247.1"/>
    <property type="molecule type" value="Genomic_DNA"/>
</dbReference>
<feature type="region of interest" description="Disordered" evidence="1">
    <location>
        <begin position="237"/>
        <end position="291"/>
    </location>
</feature>
<reference evidence="5" key="1">
    <citation type="submission" date="2016-06" db="EMBL/GenBank/DDBJ databases">
        <authorList>
            <person name="Varghese N."/>
            <person name="Submissions Spin"/>
        </authorList>
    </citation>
    <scope>NUCLEOTIDE SEQUENCE [LARGE SCALE GENOMIC DNA]</scope>
    <source>
        <strain evidence="5">DSM 43903</strain>
    </source>
</reference>
<dbReference type="STRING" id="47855.GA0070606_3586"/>
<protein>
    <submittedName>
        <fullName evidence="4">Undecaprenyl-diphosphatase</fullName>
    </submittedName>
</protein>
<evidence type="ECO:0000313" key="5">
    <source>
        <dbReference type="Proteomes" id="UP000199001"/>
    </source>
</evidence>
<dbReference type="AlphaFoldDB" id="A0A1C6V7X0"/>
<accession>A0A1C6V7X0</accession>
<dbReference type="Pfam" id="PF01569">
    <property type="entry name" value="PAP2"/>
    <property type="match status" value="1"/>
</dbReference>
<evidence type="ECO:0000256" key="2">
    <source>
        <dbReference type="SAM" id="Phobius"/>
    </source>
</evidence>
<proteinExistence type="predicted"/>
<keyword evidence="2" id="KW-0472">Membrane</keyword>
<dbReference type="Proteomes" id="UP000199001">
    <property type="component" value="Unassembled WGS sequence"/>
</dbReference>
<evidence type="ECO:0000313" key="4">
    <source>
        <dbReference type="EMBL" id="SCL62247.1"/>
    </source>
</evidence>
<dbReference type="InterPro" id="IPR000326">
    <property type="entry name" value="PAP2/HPO"/>
</dbReference>
<keyword evidence="5" id="KW-1185">Reference proteome</keyword>
<dbReference type="PANTHER" id="PTHR14969:SF13">
    <property type="entry name" value="AT30094P"/>
    <property type="match status" value="1"/>
</dbReference>
<feature type="region of interest" description="Disordered" evidence="1">
    <location>
        <begin position="1"/>
        <end position="22"/>
    </location>
</feature>
<dbReference type="Gene3D" id="1.20.144.10">
    <property type="entry name" value="Phosphatidic acid phosphatase type 2/haloperoxidase"/>
    <property type="match status" value="1"/>
</dbReference>
<keyword evidence="2" id="KW-1133">Transmembrane helix</keyword>
<sequence length="291" mass="30466">MSTPGPRSLAPPPPASWRSRRLHPDHSRGLRLTLAVGAAFLVVPFALLAILVGRDWPPLRRLDLAVTEVLVGYAADHPAWVRLMSLWTDVFAPMPLRVGALLLVVWLVRRGARQLAVWVAVTMAVGGLLSPLLKLLFGRQRPDLPDPVAQAPGLAFPSGHALNAALAAGVLLVVFLPHAGPVARRVVPAAALLLALVTGFSRVALGVHWTSDVLAGWLLGVAVVAATAAALTVWRAAPPGRPTPPTASTEPAQHHGQRAAVEAGWGQGAGVDRARPADAGRPGTPPHDPAE</sequence>
<feature type="transmembrane region" description="Helical" evidence="2">
    <location>
        <begin position="189"/>
        <end position="209"/>
    </location>
</feature>
<feature type="transmembrane region" description="Helical" evidence="2">
    <location>
        <begin position="115"/>
        <end position="137"/>
    </location>
</feature>
<name>A0A1C6V7X0_9ACTN</name>
<feature type="transmembrane region" description="Helical" evidence="2">
    <location>
        <begin position="215"/>
        <end position="234"/>
    </location>
</feature>
<gene>
    <name evidence="4" type="ORF">GA0070606_3586</name>
</gene>
<dbReference type="SUPFAM" id="SSF48317">
    <property type="entry name" value="Acid phosphatase/Vanadium-dependent haloperoxidase"/>
    <property type="match status" value="1"/>
</dbReference>
<evidence type="ECO:0000259" key="3">
    <source>
        <dbReference type="SMART" id="SM00014"/>
    </source>
</evidence>
<dbReference type="InterPro" id="IPR036938">
    <property type="entry name" value="PAP2/HPO_sf"/>
</dbReference>
<feature type="transmembrane region" description="Helical" evidence="2">
    <location>
        <begin position="30"/>
        <end position="52"/>
    </location>
</feature>